<organism evidence="1 2">
    <name type="scientific">Fusicatenibacter saccharivorans</name>
    <dbReference type="NCBI Taxonomy" id="1150298"/>
    <lineage>
        <taxon>Bacteria</taxon>
        <taxon>Bacillati</taxon>
        <taxon>Bacillota</taxon>
        <taxon>Clostridia</taxon>
        <taxon>Lachnospirales</taxon>
        <taxon>Lachnospiraceae</taxon>
        <taxon>Fusicatenibacter</taxon>
    </lineage>
</organism>
<evidence type="ECO:0000313" key="1">
    <source>
        <dbReference type="EMBL" id="CUO52446.1"/>
    </source>
</evidence>
<name>A0A174FUG2_9FIRM</name>
<sequence length="146" mass="16153">MAKETDTPKDEGLQGNEKIEEAILELQKEPTPELLAHVLTVIRRRMKEGGQAILSVEPPSGDDQIRIGTVKSADGKVWWAAFTSFDEELKGSSSVKSTFLVSLEQLIHMASETKEISGVIFNPWNRTIMLDHTLLSIIIGEENAGH</sequence>
<dbReference type="Proteomes" id="UP000095706">
    <property type="component" value="Unassembled WGS sequence"/>
</dbReference>
<dbReference type="AlphaFoldDB" id="A0A174FUG2"/>
<gene>
    <name evidence="1" type="ORF">ERS852406_02170</name>
</gene>
<reference evidence="1 2" key="1">
    <citation type="submission" date="2015-09" db="EMBL/GenBank/DDBJ databases">
        <authorList>
            <consortium name="Pathogen Informatics"/>
        </authorList>
    </citation>
    <scope>NUCLEOTIDE SEQUENCE [LARGE SCALE GENOMIC DNA]</scope>
    <source>
        <strain evidence="1 2">2789STDY5608849</strain>
    </source>
</reference>
<accession>A0A174FUG2</accession>
<evidence type="ECO:0000313" key="2">
    <source>
        <dbReference type="Proteomes" id="UP000095706"/>
    </source>
</evidence>
<dbReference type="RefSeq" id="WP_055228049.1">
    <property type="nucleotide sequence ID" value="NZ_CAXSRP010000007.1"/>
</dbReference>
<dbReference type="EMBL" id="CYYV01000010">
    <property type="protein sequence ID" value="CUO52446.1"/>
    <property type="molecule type" value="Genomic_DNA"/>
</dbReference>
<protein>
    <submittedName>
        <fullName evidence="1">Uncharacterized protein</fullName>
    </submittedName>
</protein>
<proteinExistence type="predicted"/>